<evidence type="ECO:0000259" key="1">
    <source>
        <dbReference type="Pfam" id="PF24192"/>
    </source>
</evidence>
<evidence type="ECO:0000313" key="2">
    <source>
        <dbReference type="EMBL" id="KKM20788.1"/>
    </source>
</evidence>
<name>A0A0F9KF63_9ZZZZ</name>
<sequence>MKHYYYSDTKNNEKKNNYLVYCIDEKDNWSGDIGERKCRTVARLLGDNLAGGFFVATCKPFNFKNYTVVNVPRSTHTSKLTKEDISIAKIIAYECGELDDKDTLKLFSKLIKTGQCWSLQGCYGRTAKNLIDNNYIDKFGKILIEV</sequence>
<dbReference type="AlphaFoldDB" id="A0A0F9KF63"/>
<accession>A0A0F9KF63</accession>
<proteinExistence type="predicted"/>
<dbReference type="Pfam" id="PF24192">
    <property type="entry name" value="DUF7417"/>
    <property type="match status" value="1"/>
</dbReference>
<reference evidence="2" key="1">
    <citation type="journal article" date="2015" name="Nature">
        <title>Complex archaea that bridge the gap between prokaryotes and eukaryotes.</title>
        <authorList>
            <person name="Spang A."/>
            <person name="Saw J.H."/>
            <person name="Jorgensen S.L."/>
            <person name="Zaremba-Niedzwiedzka K."/>
            <person name="Martijn J."/>
            <person name="Lind A.E."/>
            <person name="van Eijk R."/>
            <person name="Schleper C."/>
            <person name="Guy L."/>
            <person name="Ettema T.J."/>
        </authorList>
    </citation>
    <scope>NUCLEOTIDE SEQUENCE</scope>
</reference>
<dbReference type="InterPro" id="IPR055840">
    <property type="entry name" value="DUF7417"/>
</dbReference>
<feature type="domain" description="DUF7417" evidence="1">
    <location>
        <begin position="85"/>
        <end position="143"/>
    </location>
</feature>
<dbReference type="EMBL" id="LAZR01013695">
    <property type="protein sequence ID" value="KKM20788.1"/>
    <property type="molecule type" value="Genomic_DNA"/>
</dbReference>
<comment type="caution">
    <text evidence="2">The sequence shown here is derived from an EMBL/GenBank/DDBJ whole genome shotgun (WGS) entry which is preliminary data.</text>
</comment>
<protein>
    <recommendedName>
        <fullName evidence="1">DUF7417 domain-containing protein</fullName>
    </recommendedName>
</protein>
<gene>
    <name evidence="2" type="ORF">LCGC14_1641870</name>
</gene>
<organism evidence="2">
    <name type="scientific">marine sediment metagenome</name>
    <dbReference type="NCBI Taxonomy" id="412755"/>
    <lineage>
        <taxon>unclassified sequences</taxon>
        <taxon>metagenomes</taxon>
        <taxon>ecological metagenomes</taxon>
    </lineage>
</organism>